<accession>A0A238XKR3</accession>
<dbReference type="RefSeq" id="WP_089378206.1">
    <property type="nucleotide sequence ID" value="NZ_FZNX01000003.1"/>
</dbReference>
<reference evidence="3" key="1">
    <citation type="submission" date="2017-06" db="EMBL/GenBank/DDBJ databases">
        <authorList>
            <person name="Varghese N."/>
            <person name="Submissions S."/>
        </authorList>
    </citation>
    <scope>NUCLEOTIDE SEQUENCE [LARGE SCALE GENOMIC DNA]</scope>
    <source>
        <strain evidence="3">DSM 27993</strain>
    </source>
</reference>
<evidence type="ECO:0000313" key="3">
    <source>
        <dbReference type="Proteomes" id="UP000198412"/>
    </source>
</evidence>
<dbReference type="OrthoDB" id="5343971at2"/>
<dbReference type="SUPFAM" id="SSF54909">
    <property type="entry name" value="Dimeric alpha+beta barrel"/>
    <property type="match status" value="1"/>
</dbReference>
<dbReference type="PANTHER" id="PTHR40260:SF2">
    <property type="entry name" value="BLR8190 PROTEIN"/>
    <property type="match status" value="1"/>
</dbReference>
<gene>
    <name evidence="2" type="ORF">SAMN04488111_1894</name>
</gene>
<dbReference type="GO" id="GO:0016491">
    <property type="term" value="F:oxidoreductase activity"/>
    <property type="evidence" value="ECO:0007669"/>
    <property type="project" value="InterPro"/>
</dbReference>
<evidence type="ECO:0000259" key="1">
    <source>
        <dbReference type="Pfam" id="PF07110"/>
    </source>
</evidence>
<dbReference type="InterPro" id="IPR011008">
    <property type="entry name" value="Dimeric_a/b-barrel"/>
</dbReference>
<dbReference type="PANTHER" id="PTHR40260">
    <property type="entry name" value="BLR8190 PROTEIN"/>
    <property type="match status" value="1"/>
</dbReference>
<protein>
    <recommendedName>
        <fullName evidence="1">EthD domain-containing protein</fullName>
    </recommendedName>
</protein>
<keyword evidence="3" id="KW-1185">Reference proteome</keyword>
<dbReference type="Proteomes" id="UP000198412">
    <property type="component" value="Unassembled WGS sequence"/>
</dbReference>
<feature type="domain" description="EthD" evidence="1">
    <location>
        <begin position="22"/>
        <end position="94"/>
    </location>
</feature>
<dbReference type="EMBL" id="FZNX01000003">
    <property type="protein sequence ID" value="SNR59272.1"/>
    <property type="molecule type" value="Genomic_DNA"/>
</dbReference>
<sequence>MKKGNIKVSILYPTGEGKTFDIDYYCNTHVPMAAKLLGDSVLGATVENGLVGGDPGSKPTYAAMGNLYFTSIESFQNSFGPHAEKIMGDLPNFTNINPVIQISEVMI</sequence>
<evidence type="ECO:0000313" key="2">
    <source>
        <dbReference type="EMBL" id="SNR59272.1"/>
    </source>
</evidence>
<name>A0A238XKR3_9FLAO</name>
<dbReference type="AlphaFoldDB" id="A0A238XKR3"/>
<dbReference type="InterPro" id="IPR009799">
    <property type="entry name" value="EthD_dom"/>
</dbReference>
<dbReference type="Pfam" id="PF07110">
    <property type="entry name" value="EthD"/>
    <property type="match status" value="1"/>
</dbReference>
<proteinExistence type="predicted"/>
<organism evidence="2 3">
    <name type="scientific">Lutibacter flavus</name>
    <dbReference type="NCBI Taxonomy" id="691689"/>
    <lineage>
        <taxon>Bacteria</taxon>
        <taxon>Pseudomonadati</taxon>
        <taxon>Bacteroidota</taxon>
        <taxon>Flavobacteriia</taxon>
        <taxon>Flavobacteriales</taxon>
        <taxon>Flavobacteriaceae</taxon>
        <taxon>Lutibacter</taxon>
    </lineage>
</organism>
<dbReference type="Gene3D" id="3.30.70.100">
    <property type="match status" value="1"/>
</dbReference>
<dbReference type="NCBIfam" id="TIGR02118">
    <property type="entry name" value="EthD family reductase"/>
    <property type="match status" value="1"/>
</dbReference>